<evidence type="ECO:0000313" key="2">
    <source>
        <dbReference type="EMBL" id="NJP01143.1"/>
    </source>
</evidence>
<dbReference type="Proteomes" id="UP000746535">
    <property type="component" value="Unassembled WGS sequence"/>
</dbReference>
<organism evidence="2 3">
    <name type="scientific">Pseudomonas quercus</name>
    <dbReference type="NCBI Taxonomy" id="2722792"/>
    <lineage>
        <taxon>Bacteria</taxon>
        <taxon>Pseudomonadati</taxon>
        <taxon>Pseudomonadota</taxon>
        <taxon>Gammaproteobacteria</taxon>
        <taxon>Pseudomonadales</taxon>
        <taxon>Pseudomonadaceae</taxon>
        <taxon>Pseudomonas</taxon>
    </lineage>
</organism>
<proteinExistence type="predicted"/>
<protein>
    <submittedName>
        <fullName evidence="2">RES family NAD+ phosphorylase</fullName>
    </submittedName>
</protein>
<keyword evidence="3" id="KW-1185">Reference proteome</keyword>
<dbReference type="RefSeq" id="WP_168083711.1">
    <property type="nucleotide sequence ID" value="NZ_JAAVJI010000004.1"/>
</dbReference>
<accession>A0ABX0YGJ7</accession>
<evidence type="ECO:0000313" key="3">
    <source>
        <dbReference type="Proteomes" id="UP000746535"/>
    </source>
</evidence>
<sequence>MILWRISAFSDLSGRGGFLVGGRWHTVGNPVVYMAGTPSGALLEVLVHMEVDQEDFPENLQLLRVDLPNEASVLPAVVLQPGWQSAPDVTRSIGDDFLRSNAALLLPVPSAVMPHTMNYLFNPLHPDAGSATVTAELFSLDSRLIKH</sequence>
<dbReference type="SMART" id="SM00953">
    <property type="entry name" value="RES"/>
    <property type="match status" value="1"/>
</dbReference>
<dbReference type="EMBL" id="JAAVJI010000004">
    <property type="protein sequence ID" value="NJP01143.1"/>
    <property type="molecule type" value="Genomic_DNA"/>
</dbReference>
<evidence type="ECO:0000259" key="1">
    <source>
        <dbReference type="SMART" id="SM00953"/>
    </source>
</evidence>
<dbReference type="InterPro" id="IPR014914">
    <property type="entry name" value="RES_dom"/>
</dbReference>
<gene>
    <name evidence="2" type="ORF">HBH25_09725</name>
</gene>
<feature type="domain" description="RES" evidence="1">
    <location>
        <begin position="11"/>
        <end position="135"/>
    </location>
</feature>
<comment type="caution">
    <text evidence="2">The sequence shown here is derived from an EMBL/GenBank/DDBJ whole genome shotgun (WGS) entry which is preliminary data.</text>
</comment>
<reference evidence="2 3" key="1">
    <citation type="submission" date="2020-03" db="EMBL/GenBank/DDBJ databases">
        <authorList>
            <person name="Wang L."/>
            <person name="He N."/>
            <person name="Li Y."/>
            <person name="Fang Y."/>
            <person name="Zhang F."/>
        </authorList>
    </citation>
    <scope>NUCLEOTIDE SEQUENCE [LARGE SCALE GENOMIC DNA]</scope>
    <source>
        <strain evidence="3">hsmgli-8</strain>
    </source>
</reference>
<name>A0ABX0YGJ7_9PSED</name>
<dbReference type="Pfam" id="PF08808">
    <property type="entry name" value="RES"/>
    <property type="match status" value="1"/>
</dbReference>